<dbReference type="PANTHER" id="PTHR34491:SF156">
    <property type="entry name" value="KINESIN MOTOR DOMAIN-CONTAINING PROTEIN"/>
    <property type="match status" value="1"/>
</dbReference>
<sequence length="1786" mass="186891">MVDIASLAIQIDTSDVARAENDLERLGTKGAKAEQAAKGVGDAYQQAAGKVGGVAGAATQAGTALERNSVAARENARELASVDRTASSLSGSMSKLGATLAGLTAGMSIKGIIDISDNYGQMADRIKMATDSTEEYRMVQERLLQSANKTYRPLAEAQELYIRTADAIRSLGYQTSDALDITDSFSYLLVTNAASADKASNAIDAYSKSIQSGRIEVDSWQSLIAAMPSVVDTLSGSLGKSAEEIRQLGITGKLSLADLNEGLRQTVEQNQKLADGMGTTLNDAIVRASNNLSAYLGESSKVTASSRLLSGALDGVTENIDLIASVLGGAAVAAVTRYTVVTGQSTAASVAHAIAVRRQAAEELRLAQAQTASTAAAVAQARANVGLVGGMGQVTVALAAQEAAQKRLAAAQAATMSVGRSMLGLLGGPVGLIATVGLTALAFVDFGDKAKGGMDKAADASEQAAMRIRNATRNLLPDNVGTLGFEDLQEQVVQVETQLQSARNELERLQRNFDAGNISEQWLDKPREKVQALEGALIKLKGEMDGVRFASDTAGESYAKNLERQATLVGKVTEEQRLLAMVEAGYIKLSEQDLAISLERARSIDAVTASLKGSTGGLKEQENAYKALYDRLYPAEAAQREYNKQIDLLKKYLSGDQLAKAIDRLNHSLEGADATGPADAIEEYRKQFEKLHDELNPAEVAAREYGKQQDLLNDIIARGGENADKARADLVKLREQYEENTRETSQWAQLTEEAFERVSERGADMWEGFFESGKFSFDSLLDVARRWAAEMANALTIKPLLTSLGNAVLGTNTAGGIGDVWGSLLGGGSASGGSGGIGGALQAANQARSLYSMYGTAQTLLPVLQGGYASGGIGGALTGIGSYVGSLFGGAGTAASMAAGSTAAGYTGSGMAAWVAAQNAAAGGAAAAGAGGIGGAMSSALSSMASMWYLAPLIGAWQSGKLYDAGVRPDAKETWNSTQGNKLGQIGNVLPTLQSKFFEVLDKGLEKASFGLVDGKLAAMISGSTFHQALWGGINKKLFGGSWETKDGGIALGATDGDLTAQQYIYQKKKGGLFSSSKKRTRYSALDDETLAMLQDTYDATEAGVAELFEALSLSVEDGSLAGLQLARKQISTKGKTEEQISEAINAWFGDAANAMTAELNKVFATGLDLDLEGMQAFVGNLQGVNEVLRYLDVGMYDASVAGGKLAEALSAAAGGLDALAANSATYYEAFFSAEEKTADTIDAITRAFEAADVELAGSRDAYRAMVEDIDLTAEAGREMFATLMALSGQAAQYYSIIEQQAAAAAEQALANTQLYYEQFTTAGQKTEDVLAGIVAQFEDLELALPGTRDGFIAAVDALDTTTEAGKKMFDTLMSVAGAADAYYDILEARAASVSAGTANAAVAASRGALSTLSAAINAEKSSIASAYQAQADSIRSAIGSANDSLSQMRSVASSLRSAVNGLRLESEQYAAQSRRGAQQTIGQALSGGGRVQMTEQLGRALDTVSQSSEDLFGSFEDYARDYWQTYFAIESLAERAEDQLSADEQAVKALERQLDQSQRFHDAEIERLDGVLEGANAQLEALLGIDTSVQSVEAALAAFTAALSAAQQLQNANSSITSVTGLGGVKRQVTSEGYILDELGNQMELFGEAMRVVGGKVVGGMGASLNIGADGQLSWAAGDYEKWAKQAGIPGFASGGLFGGGLRIVGEKGPELEVTGPSRIYNASQTAAMLGGGDTASEVRGLRSDFAGMLGALRSVAKHTMQTAKRVEFLERWDFDGLPKERATA</sequence>
<dbReference type="EMBL" id="CP113257">
    <property type="protein sequence ID" value="WAE51163.1"/>
    <property type="molecule type" value="Genomic_DNA"/>
</dbReference>
<evidence type="ECO:0000259" key="2">
    <source>
        <dbReference type="Pfam" id="PF20155"/>
    </source>
</evidence>
<feature type="domain" description="Tape measure protein N-terminal" evidence="2">
    <location>
        <begin position="110"/>
        <end position="299"/>
    </location>
</feature>
<evidence type="ECO:0000313" key="4">
    <source>
        <dbReference type="Proteomes" id="UP001164632"/>
    </source>
</evidence>
<name>A0AA47HWV5_9GAMM</name>
<dbReference type="NCBIfam" id="TIGR02675">
    <property type="entry name" value="tape_meas_nterm"/>
    <property type="match status" value="1"/>
</dbReference>
<evidence type="ECO:0000313" key="3">
    <source>
        <dbReference type="EMBL" id="WAE51163.1"/>
    </source>
</evidence>
<protein>
    <submittedName>
        <fullName evidence="3">Tape measure protein</fullName>
    </submittedName>
</protein>
<accession>A0AA47HWV5</accession>
<proteinExistence type="predicted"/>
<dbReference type="InterPro" id="IPR013491">
    <property type="entry name" value="Tape_meas_N"/>
</dbReference>
<dbReference type="Proteomes" id="UP001164632">
    <property type="component" value="Chromosome"/>
</dbReference>
<dbReference type="PANTHER" id="PTHR34491">
    <property type="entry name" value="A-TYPE INCLUSION PROTEIN, PUTATIVE-RELATED"/>
    <property type="match status" value="1"/>
</dbReference>
<reference evidence="3" key="1">
    <citation type="submission" date="2022-11" db="EMBL/GenBank/DDBJ databases">
        <title>Genomic of Pseudomonas TF18.</title>
        <authorList>
            <person name="Liu T."/>
        </authorList>
    </citation>
    <scope>NUCLEOTIDE SEQUENCE</scope>
    <source>
        <strain evidence="3">TF18</strain>
    </source>
</reference>
<feature type="coiled-coil region" evidence="1">
    <location>
        <begin position="485"/>
        <end position="519"/>
    </location>
</feature>
<gene>
    <name evidence="3" type="ORF">OSV15_15960</name>
</gene>
<dbReference type="Pfam" id="PF20155">
    <property type="entry name" value="TMP_3"/>
    <property type="match status" value="1"/>
</dbReference>
<evidence type="ECO:0000256" key="1">
    <source>
        <dbReference type="SAM" id="Coils"/>
    </source>
</evidence>
<organism evidence="3 4">
    <name type="scientific">Stutzerimonas frequens</name>
    <dbReference type="NCBI Taxonomy" id="2968969"/>
    <lineage>
        <taxon>Bacteria</taxon>
        <taxon>Pseudomonadati</taxon>
        <taxon>Pseudomonadota</taxon>
        <taxon>Gammaproteobacteria</taxon>
        <taxon>Pseudomonadales</taxon>
        <taxon>Pseudomonadaceae</taxon>
        <taxon>Stutzerimonas</taxon>
    </lineage>
</organism>
<dbReference type="RefSeq" id="WP_267930782.1">
    <property type="nucleotide sequence ID" value="NZ_CP113257.1"/>
</dbReference>
<keyword evidence="1" id="KW-0175">Coiled coil</keyword>